<protein>
    <submittedName>
        <fullName evidence="8">Acyltransferase</fullName>
    </submittedName>
</protein>
<evidence type="ECO:0000256" key="5">
    <source>
        <dbReference type="ARBA" id="ARBA00023315"/>
    </source>
</evidence>
<feature type="transmembrane region" description="Helical" evidence="6">
    <location>
        <begin position="32"/>
        <end position="53"/>
    </location>
</feature>
<dbReference type="SMART" id="SM00563">
    <property type="entry name" value="PlsC"/>
    <property type="match status" value="1"/>
</dbReference>
<dbReference type="GO" id="GO:0006654">
    <property type="term" value="P:phosphatidic acid biosynthetic process"/>
    <property type="evidence" value="ECO:0007669"/>
    <property type="project" value="TreeGrafter"/>
</dbReference>
<evidence type="ECO:0000313" key="8">
    <source>
        <dbReference type="EMBL" id="KUL29526.1"/>
    </source>
</evidence>
<keyword evidence="5 8" id="KW-0012">Acyltransferase</keyword>
<evidence type="ECO:0000256" key="4">
    <source>
        <dbReference type="ARBA" id="ARBA00023098"/>
    </source>
</evidence>
<dbReference type="GO" id="GO:0003841">
    <property type="term" value="F:1-acylglycerol-3-phosphate O-acyltransferase activity"/>
    <property type="evidence" value="ECO:0007669"/>
    <property type="project" value="TreeGrafter"/>
</dbReference>
<dbReference type="RefSeq" id="WP_067697237.1">
    <property type="nucleotide sequence ID" value="NZ_LLZH01000278.1"/>
</dbReference>
<dbReference type="AlphaFoldDB" id="A0A101JNF1"/>
<dbReference type="PANTHER" id="PTHR10434:SF64">
    <property type="entry name" value="1-ACYL-SN-GLYCEROL-3-PHOSPHATE ACYLTRANSFERASE-RELATED"/>
    <property type="match status" value="1"/>
</dbReference>
<name>A0A101JNF1_9ACTN</name>
<evidence type="ECO:0000313" key="9">
    <source>
        <dbReference type="Proteomes" id="UP000053244"/>
    </source>
</evidence>
<dbReference type="Pfam" id="PF01553">
    <property type="entry name" value="Acyltransferase"/>
    <property type="match status" value="1"/>
</dbReference>
<keyword evidence="2" id="KW-0444">Lipid biosynthesis</keyword>
<keyword evidence="6" id="KW-1133">Transmembrane helix</keyword>
<dbReference type="SUPFAM" id="SSF69593">
    <property type="entry name" value="Glycerol-3-phosphate (1)-acyltransferase"/>
    <property type="match status" value="1"/>
</dbReference>
<dbReference type="EMBL" id="LLZH01000278">
    <property type="protein sequence ID" value="KUL29526.1"/>
    <property type="molecule type" value="Genomic_DNA"/>
</dbReference>
<dbReference type="Proteomes" id="UP000053244">
    <property type="component" value="Unassembled WGS sequence"/>
</dbReference>
<accession>A0A101JNF1</accession>
<proteinExistence type="predicted"/>
<comment type="caution">
    <text evidence="8">The sequence shown here is derived from an EMBL/GenBank/DDBJ whole genome shotgun (WGS) entry which is preliminary data.</text>
</comment>
<evidence type="ECO:0000256" key="2">
    <source>
        <dbReference type="ARBA" id="ARBA00022516"/>
    </source>
</evidence>
<keyword evidence="3 8" id="KW-0808">Transferase</keyword>
<dbReference type="InterPro" id="IPR002123">
    <property type="entry name" value="Plipid/glycerol_acylTrfase"/>
</dbReference>
<evidence type="ECO:0000256" key="1">
    <source>
        <dbReference type="ARBA" id="ARBA00005189"/>
    </source>
</evidence>
<reference evidence="8 9" key="1">
    <citation type="submission" date="2015-10" db="EMBL/GenBank/DDBJ databases">
        <authorList>
            <person name="Gilbert D.G."/>
        </authorList>
    </citation>
    <scope>NUCLEOTIDE SEQUENCE [LARGE SCALE GENOMIC DNA]</scope>
    <source>
        <strain evidence="8 9">NRRL B-16712</strain>
    </source>
</reference>
<keyword evidence="6" id="KW-0472">Membrane</keyword>
<dbReference type="CDD" id="cd07989">
    <property type="entry name" value="LPLAT_AGPAT-like"/>
    <property type="match status" value="1"/>
</dbReference>
<dbReference type="PANTHER" id="PTHR10434">
    <property type="entry name" value="1-ACYL-SN-GLYCEROL-3-PHOSPHATE ACYLTRANSFERASE"/>
    <property type="match status" value="1"/>
</dbReference>
<comment type="pathway">
    <text evidence="1">Lipid metabolism.</text>
</comment>
<gene>
    <name evidence="8" type="ORF">ADL15_27510</name>
</gene>
<evidence type="ECO:0000259" key="7">
    <source>
        <dbReference type="SMART" id="SM00563"/>
    </source>
</evidence>
<dbReference type="OrthoDB" id="5184723at2"/>
<keyword evidence="4" id="KW-0443">Lipid metabolism</keyword>
<keyword evidence="9" id="KW-1185">Reference proteome</keyword>
<feature type="domain" description="Phospholipid/glycerol acyltransferase" evidence="7">
    <location>
        <begin position="84"/>
        <end position="196"/>
    </location>
</feature>
<organism evidence="8 9">
    <name type="scientific">Actinoplanes awajinensis subsp. mycoplanecinus</name>
    <dbReference type="NCBI Taxonomy" id="135947"/>
    <lineage>
        <taxon>Bacteria</taxon>
        <taxon>Bacillati</taxon>
        <taxon>Actinomycetota</taxon>
        <taxon>Actinomycetes</taxon>
        <taxon>Micromonosporales</taxon>
        <taxon>Micromonosporaceae</taxon>
        <taxon>Actinoplanes</taxon>
    </lineage>
</organism>
<sequence>MTAPGTALWQPASGCGDRCRPGDAPAAGAWTAGWRVVGVFGVLLIGLLPAALLRGAALRTLARSLLAVLGVTLVVRGPAPRPGSLLVANHISWLDILALVAVTPVRLVAKHDVRSWPALGATASRSGAIFIDRTRPSTLPMTVGEVAAALRAGRSVAAFPEGTTYCGAERGDFRPALFQAAIDAGAPVVPTSITYDTTEASFIGDDTLLASIRRIARVRRTTIAVITAPALRPMPGADRRALARAAQRSMAGHGYRLAA</sequence>
<keyword evidence="6" id="KW-0812">Transmembrane</keyword>
<evidence type="ECO:0000256" key="3">
    <source>
        <dbReference type="ARBA" id="ARBA00022679"/>
    </source>
</evidence>
<evidence type="ECO:0000256" key="6">
    <source>
        <dbReference type="SAM" id="Phobius"/>
    </source>
</evidence>